<organism evidence="2 3">
    <name type="scientific">Cordyceps javanica</name>
    <dbReference type="NCBI Taxonomy" id="43265"/>
    <lineage>
        <taxon>Eukaryota</taxon>
        <taxon>Fungi</taxon>
        <taxon>Dikarya</taxon>
        <taxon>Ascomycota</taxon>
        <taxon>Pezizomycotina</taxon>
        <taxon>Sordariomycetes</taxon>
        <taxon>Hypocreomycetidae</taxon>
        <taxon>Hypocreales</taxon>
        <taxon>Cordycipitaceae</taxon>
        <taxon>Cordyceps</taxon>
    </lineage>
</organism>
<evidence type="ECO:0000313" key="2">
    <source>
        <dbReference type="EMBL" id="TQV92570.1"/>
    </source>
</evidence>
<feature type="compositionally biased region" description="Polar residues" evidence="1">
    <location>
        <begin position="365"/>
        <end position="382"/>
    </location>
</feature>
<feature type="compositionally biased region" description="Polar residues" evidence="1">
    <location>
        <begin position="391"/>
        <end position="400"/>
    </location>
</feature>
<gene>
    <name evidence="2" type="ORF">IF1G_08494</name>
</gene>
<protein>
    <submittedName>
        <fullName evidence="2">Uncharacterized protein</fullName>
    </submittedName>
</protein>
<proteinExistence type="predicted"/>
<dbReference type="OrthoDB" id="4937910at2759"/>
<dbReference type="AlphaFoldDB" id="A0A545USZ0"/>
<feature type="compositionally biased region" description="Polar residues" evidence="1">
    <location>
        <begin position="10"/>
        <end position="28"/>
    </location>
</feature>
<feature type="region of interest" description="Disordered" evidence="1">
    <location>
        <begin position="113"/>
        <end position="139"/>
    </location>
</feature>
<accession>A0A545USZ0</accession>
<name>A0A545USZ0_9HYPO</name>
<dbReference type="EMBL" id="SPUK01000014">
    <property type="protein sequence ID" value="TQV92570.1"/>
    <property type="molecule type" value="Genomic_DNA"/>
</dbReference>
<keyword evidence="3" id="KW-1185">Reference proteome</keyword>
<dbReference type="Proteomes" id="UP000315783">
    <property type="component" value="Unassembled WGS sequence"/>
</dbReference>
<sequence length="413" mass="44399">MAKDHDVGTRNHTQADSTMPAITSSGSQTFLLQNASQNRYSLPVPIPERSASIPNETLSVSPVASTPPRLDALPDFALDCFQGSAAFHYGLEKVVSDINTKYGDSTNAFVTSSSPTNSIATRDRNTSRPRCMMPIYGDTPNHRPVIGELWTALNSQEESLQSAKKLKGGLKRHTDNASLFDDSHKIDTESDESENAGTPMVVKGMASDDSSTSASQLAGKESQENMLAAKPANGSGEIDPEKDNPHSNSSLSHVPDMYADRPKQSDISDVGVESSSHGFTGEDSLRTRNPGSTPTRTQSASRGQCPSANQGSTDNGHNLEDQPQSTEAKRGRNSSAPSVAALVSKFRRMEQSPEQVHPADDCAQEQDQVSVDSNSRFIQSYRQRSEDTDNENSFLSTVSGDNAGDGRPTLAVY</sequence>
<feature type="region of interest" description="Disordered" evidence="1">
    <location>
        <begin position="164"/>
        <end position="413"/>
    </location>
</feature>
<comment type="caution">
    <text evidence="2">The sequence shown here is derived from an EMBL/GenBank/DDBJ whole genome shotgun (WGS) entry which is preliminary data.</text>
</comment>
<feature type="region of interest" description="Disordered" evidence="1">
    <location>
        <begin position="1"/>
        <end position="28"/>
    </location>
</feature>
<evidence type="ECO:0000313" key="3">
    <source>
        <dbReference type="Proteomes" id="UP000315783"/>
    </source>
</evidence>
<reference evidence="2 3" key="1">
    <citation type="journal article" date="2019" name="Appl. Microbiol. Biotechnol.">
        <title>Genome sequence of Isaria javanica and comparative genome analysis insights into family S53 peptidase evolution in fungal entomopathogens.</title>
        <authorList>
            <person name="Lin R."/>
            <person name="Zhang X."/>
            <person name="Xin B."/>
            <person name="Zou M."/>
            <person name="Gao Y."/>
            <person name="Qin F."/>
            <person name="Hu Q."/>
            <person name="Xie B."/>
            <person name="Cheng X."/>
        </authorList>
    </citation>
    <scope>NUCLEOTIDE SEQUENCE [LARGE SCALE GENOMIC DNA]</scope>
    <source>
        <strain evidence="2 3">IJ1G</strain>
    </source>
</reference>
<feature type="compositionally biased region" description="Polar residues" evidence="1">
    <location>
        <begin position="287"/>
        <end position="326"/>
    </location>
</feature>
<evidence type="ECO:0000256" key="1">
    <source>
        <dbReference type="SAM" id="MobiDB-lite"/>
    </source>
</evidence>